<protein>
    <submittedName>
        <fullName evidence="1">DUF2783 domain-containing protein</fullName>
    </submittedName>
</protein>
<evidence type="ECO:0000313" key="2">
    <source>
        <dbReference type="Proteomes" id="UP000450012"/>
    </source>
</evidence>
<reference evidence="1 2" key="1">
    <citation type="submission" date="2019-12" db="EMBL/GenBank/DDBJ databases">
        <title>Novel species isolated from a subtropical stream in China.</title>
        <authorList>
            <person name="Lu H."/>
        </authorList>
    </citation>
    <scope>NUCLEOTIDE SEQUENCE [LARGE SCALE GENOMIC DNA]</scope>
    <source>
        <strain evidence="1 2">FT55W</strain>
    </source>
</reference>
<organism evidence="1 2">
    <name type="scientific">Duganella rivi</name>
    <dbReference type="NCBI Taxonomy" id="2666083"/>
    <lineage>
        <taxon>Bacteria</taxon>
        <taxon>Pseudomonadati</taxon>
        <taxon>Pseudomonadota</taxon>
        <taxon>Betaproteobacteria</taxon>
        <taxon>Burkholderiales</taxon>
        <taxon>Oxalobacteraceae</taxon>
        <taxon>Telluria group</taxon>
        <taxon>Duganella</taxon>
    </lineage>
</organism>
<comment type="caution">
    <text evidence="1">The sequence shown here is derived from an EMBL/GenBank/DDBJ whole genome shotgun (WGS) entry which is preliminary data.</text>
</comment>
<accession>A0A7X4GW30</accession>
<keyword evidence="2" id="KW-1185">Reference proteome</keyword>
<dbReference type="Pfam" id="PF10932">
    <property type="entry name" value="DUF2783"/>
    <property type="match status" value="1"/>
</dbReference>
<proteinExistence type="predicted"/>
<evidence type="ECO:0000313" key="1">
    <source>
        <dbReference type="EMBL" id="MYM69659.1"/>
    </source>
</evidence>
<dbReference type="InterPro" id="IPR021233">
    <property type="entry name" value="DUF2783"/>
</dbReference>
<dbReference type="EMBL" id="WWCK01000006">
    <property type="protein sequence ID" value="MYM69659.1"/>
    <property type="molecule type" value="Genomic_DNA"/>
</dbReference>
<dbReference type="RefSeq" id="WP_161016189.1">
    <property type="nucleotide sequence ID" value="NZ_WWCK01000006.1"/>
</dbReference>
<name>A0A7X4GW30_9BURK</name>
<sequence length="74" mass="8249">MQLNLSQNLDSYDDFYDMLTDSHHDLDEGQSKMLDAQLVLLLANHIGDLNVLRQAFALARVNVEQALPHTPSAG</sequence>
<dbReference type="Proteomes" id="UP000450012">
    <property type="component" value="Unassembled WGS sequence"/>
</dbReference>
<dbReference type="AlphaFoldDB" id="A0A7X4GW30"/>
<gene>
    <name evidence="1" type="ORF">GTP45_22845</name>
</gene>